<keyword evidence="2" id="KW-1185">Reference proteome</keyword>
<sequence>MNRREAVTQVAWILGGVFSAPTLQAMSRWEQLASTETGSSKPGSFLTETQHAIMGRVAELIIPRTNASGVDSPGVDSPGALDVGVPDFMEVMLRDCYGKPAQDLFLTGVGELERKGFLTLSPDQQTAMLTQIEADAQKNSNPSFWLISKELTLLGYFTSEMGIKASFDYQPIPGRFEAIKIKPGQKDFMYGNQA</sequence>
<dbReference type="InterPro" id="IPR027056">
    <property type="entry name" value="Gluconate_2DH_su3"/>
</dbReference>
<dbReference type="Pfam" id="PF13618">
    <property type="entry name" value="Gluconate_2-dh3"/>
    <property type="match status" value="1"/>
</dbReference>
<name>A0A6M0IEY0_9BACT</name>
<proteinExistence type="predicted"/>
<dbReference type="AlphaFoldDB" id="A0A6M0IEY0"/>
<accession>A0A6M0IEY0</accession>
<evidence type="ECO:0000313" key="1">
    <source>
        <dbReference type="EMBL" id="NEU66342.1"/>
    </source>
</evidence>
<dbReference type="RefSeq" id="WP_164035612.1">
    <property type="nucleotide sequence ID" value="NZ_JAAGNZ010000001.1"/>
</dbReference>
<dbReference type="Proteomes" id="UP000477386">
    <property type="component" value="Unassembled WGS sequence"/>
</dbReference>
<organism evidence="1 2">
    <name type="scientific">Spirosoma agri</name>
    <dbReference type="NCBI Taxonomy" id="1987381"/>
    <lineage>
        <taxon>Bacteria</taxon>
        <taxon>Pseudomonadati</taxon>
        <taxon>Bacteroidota</taxon>
        <taxon>Cytophagia</taxon>
        <taxon>Cytophagales</taxon>
        <taxon>Cytophagaceae</taxon>
        <taxon>Spirosoma</taxon>
    </lineage>
</organism>
<reference evidence="1 2" key="1">
    <citation type="submission" date="2020-02" db="EMBL/GenBank/DDBJ databases">
        <title>Draft genome sequence of two Spirosoma agri KCTC 52727 and Spirosoma terrae KCTC 52035.</title>
        <authorList>
            <person name="Rojas J."/>
            <person name="Ambika Manirajan B."/>
            <person name="Ratering S."/>
            <person name="Suarez C."/>
            <person name="Schnell S."/>
        </authorList>
    </citation>
    <scope>NUCLEOTIDE SEQUENCE [LARGE SCALE GENOMIC DNA]</scope>
    <source>
        <strain evidence="1 2">KCTC 52727</strain>
    </source>
</reference>
<dbReference type="EMBL" id="JAAGNZ010000001">
    <property type="protein sequence ID" value="NEU66342.1"/>
    <property type="molecule type" value="Genomic_DNA"/>
</dbReference>
<gene>
    <name evidence="1" type="ORF">GK091_05565</name>
</gene>
<evidence type="ECO:0000313" key="2">
    <source>
        <dbReference type="Proteomes" id="UP000477386"/>
    </source>
</evidence>
<protein>
    <submittedName>
        <fullName evidence="1">Gluconate 2-dehydrogenase subunit 3 family protein</fullName>
    </submittedName>
</protein>
<comment type="caution">
    <text evidence="1">The sequence shown here is derived from an EMBL/GenBank/DDBJ whole genome shotgun (WGS) entry which is preliminary data.</text>
</comment>